<dbReference type="Proteomes" id="UP000198506">
    <property type="component" value="Unassembled WGS sequence"/>
</dbReference>
<dbReference type="AlphaFoldDB" id="A0AA94HPJ7"/>
<dbReference type="EMBL" id="FOZN01000003">
    <property type="protein sequence ID" value="SFS15608.1"/>
    <property type="molecule type" value="Genomic_DNA"/>
</dbReference>
<keyword evidence="9" id="KW-0812">Transmembrane</keyword>
<dbReference type="PANTHER" id="PTHR24421">
    <property type="entry name" value="NITRATE/NITRITE SENSOR PROTEIN NARX-RELATED"/>
    <property type="match status" value="1"/>
</dbReference>
<feature type="transmembrane region" description="Helical" evidence="9">
    <location>
        <begin position="107"/>
        <end position="129"/>
    </location>
</feature>
<dbReference type="InterPro" id="IPR003594">
    <property type="entry name" value="HATPase_dom"/>
</dbReference>
<dbReference type="Pfam" id="PF02518">
    <property type="entry name" value="HATPase_c"/>
    <property type="match status" value="1"/>
</dbReference>
<dbReference type="InterPro" id="IPR036890">
    <property type="entry name" value="HATPase_C_sf"/>
</dbReference>
<keyword evidence="4" id="KW-0808">Transferase</keyword>
<comment type="caution">
    <text evidence="12">The sequence shown here is derived from an EMBL/GenBank/DDBJ whole genome shotgun (WGS) entry which is preliminary data.</text>
</comment>
<dbReference type="InterPro" id="IPR011712">
    <property type="entry name" value="Sig_transdc_His_kin_sub3_dim/P"/>
</dbReference>
<evidence type="ECO:0000313" key="13">
    <source>
        <dbReference type="Proteomes" id="UP000198506"/>
    </source>
</evidence>
<dbReference type="EC" id="2.7.13.3" evidence="2"/>
<dbReference type="SUPFAM" id="SSF55874">
    <property type="entry name" value="ATPase domain of HSP90 chaperone/DNA topoisomerase II/histidine kinase"/>
    <property type="match status" value="1"/>
</dbReference>
<feature type="domain" description="Histidine kinase/HSP90-like ATPase" evidence="10">
    <location>
        <begin position="297"/>
        <end position="382"/>
    </location>
</feature>
<evidence type="ECO:0000256" key="5">
    <source>
        <dbReference type="ARBA" id="ARBA00022741"/>
    </source>
</evidence>
<dbReference type="Gene3D" id="1.20.5.1930">
    <property type="match status" value="1"/>
</dbReference>
<evidence type="ECO:0000256" key="7">
    <source>
        <dbReference type="ARBA" id="ARBA00022840"/>
    </source>
</evidence>
<dbReference type="RefSeq" id="WP_177220351.1">
    <property type="nucleotide sequence ID" value="NZ_FOZN01000003.1"/>
</dbReference>
<protein>
    <recommendedName>
        <fullName evidence="2">histidine kinase</fullName>
        <ecNumber evidence="2">2.7.13.3</ecNumber>
    </recommendedName>
</protein>
<dbReference type="Gene3D" id="3.30.565.10">
    <property type="entry name" value="Histidine kinase-like ATPase, C-terminal domain"/>
    <property type="match status" value="1"/>
</dbReference>
<evidence type="ECO:0000259" key="11">
    <source>
        <dbReference type="Pfam" id="PF07730"/>
    </source>
</evidence>
<evidence type="ECO:0000259" key="10">
    <source>
        <dbReference type="Pfam" id="PF02518"/>
    </source>
</evidence>
<dbReference type="PANTHER" id="PTHR24421:SF10">
    <property type="entry name" value="NITRATE_NITRITE SENSOR PROTEIN NARQ"/>
    <property type="match status" value="1"/>
</dbReference>
<sequence>MRRAERWAGPVDWALACAFVAAGLVEVWVPLESATGDAPPVISTIGITLFGLALTQRRARPKLALLALPLWPLLFVVTGTQPVLFFGQLLPLLLLTFSTARHAPRPWMWIGSGAIAGLVLLADFALGWLQAPEELLFHWSALIASWLAGRGLRASTERAAAAARHAAEVEGASRERTLRALAEERARIARELHDVVAHAVSVIVVQAGAAEQVVDDDPEHVRRALGTIRTTGTGALAEMRRVVTMLRVDDGADRRPQPGLDAVAELVEQAGTGALRVELEVDGAERALPAGVGLAGYRIVQEALTNVRRHSQASLATVRLRYEQDRVEIEVVDNGRGGTTDEPHEPGHGLLGMRERVALYGGELETAGTASGYTVRAVLPVAS</sequence>
<keyword evidence="5" id="KW-0547">Nucleotide-binding</keyword>
<evidence type="ECO:0000256" key="2">
    <source>
        <dbReference type="ARBA" id="ARBA00012438"/>
    </source>
</evidence>
<dbReference type="GO" id="GO:0005524">
    <property type="term" value="F:ATP binding"/>
    <property type="evidence" value="ECO:0007669"/>
    <property type="project" value="UniProtKB-KW"/>
</dbReference>
<gene>
    <name evidence="12" type="ORF">SAMN04487783_2083</name>
</gene>
<organism evidence="12 13">
    <name type="scientific">Agrococcus baldri</name>
    <dbReference type="NCBI Taxonomy" id="153730"/>
    <lineage>
        <taxon>Bacteria</taxon>
        <taxon>Bacillati</taxon>
        <taxon>Actinomycetota</taxon>
        <taxon>Actinomycetes</taxon>
        <taxon>Micrococcales</taxon>
        <taxon>Microbacteriaceae</taxon>
        <taxon>Agrococcus</taxon>
    </lineage>
</organism>
<dbReference type="CDD" id="cd16917">
    <property type="entry name" value="HATPase_UhpB-NarQ-NarX-like"/>
    <property type="match status" value="1"/>
</dbReference>
<keyword evidence="9" id="KW-1133">Transmembrane helix</keyword>
<keyword evidence="9" id="KW-0472">Membrane</keyword>
<dbReference type="InterPro" id="IPR050482">
    <property type="entry name" value="Sensor_HK_TwoCompSys"/>
</dbReference>
<comment type="catalytic activity">
    <reaction evidence="1">
        <text>ATP + protein L-histidine = ADP + protein N-phospho-L-histidine.</text>
        <dbReference type="EC" id="2.7.13.3"/>
    </reaction>
</comment>
<feature type="transmembrane region" description="Helical" evidence="9">
    <location>
        <begin position="37"/>
        <end position="54"/>
    </location>
</feature>
<keyword evidence="6 12" id="KW-0418">Kinase</keyword>
<evidence type="ECO:0000256" key="4">
    <source>
        <dbReference type="ARBA" id="ARBA00022679"/>
    </source>
</evidence>
<dbReference type="GO" id="GO:0016020">
    <property type="term" value="C:membrane"/>
    <property type="evidence" value="ECO:0007669"/>
    <property type="project" value="InterPro"/>
</dbReference>
<keyword evidence="3" id="KW-0597">Phosphoprotein</keyword>
<accession>A0AA94HPJ7</accession>
<dbReference type="GO" id="GO:0046983">
    <property type="term" value="F:protein dimerization activity"/>
    <property type="evidence" value="ECO:0007669"/>
    <property type="project" value="InterPro"/>
</dbReference>
<keyword evidence="13" id="KW-1185">Reference proteome</keyword>
<evidence type="ECO:0000256" key="6">
    <source>
        <dbReference type="ARBA" id="ARBA00022777"/>
    </source>
</evidence>
<evidence type="ECO:0000313" key="12">
    <source>
        <dbReference type="EMBL" id="SFS15608.1"/>
    </source>
</evidence>
<name>A0AA94HPJ7_9MICO</name>
<dbReference type="Pfam" id="PF07730">
    <property type="entry name" value="HisKA_3"/>
    <property type="match status" value="1"/>
</dbReference>
<keyword evidence="8" id="KW-0902">Two-component regulatory system</keyword>
<evidence type="ECO:0000256" key="9">
    <source>
        <dbReference type="SAM" id="Phobius"/>
    </source>
</evidence>
<evidence type="ECO:0000256" key="3">
    <source>
        <dbReference type="ARBA" id="ARBA00022553"/>
    </source>
</evidence>
<evidence type="ECO:0000256" key="1">
    <source>
        <dbReference type="ARBA" id="ARBA00000085"/>
    </source>
</evidence>
<feature type="transmembrane region" description="Helical" evidence="9">
    <location>
        <begin position="12"/>
        <end position="31"/>
    </location>
</feature>
<feature type="domain" description="Signal transduction histidine kinase subgroup 3 dimerisation and phosphoacceptor" evidence="11">
    <location>
        <begin position="184"/>
        <end position="248"/>
    </location>
</feature>
<proteinExistence type="predicted"/>
<dbReference type="GO" id="GO:0000155">
    <property type="term" value="F:phosphorelay sensor kinase activity"/>
    <property type="evidence" value="ECO:0007669"/>
    <property type="project" value="InterPro"/>
</dbReference>
<evidence type="ECO:0000256" key="8">
    <source>
        <dbReference type="ARBA" id="ARBA00023012"/>
    </source>
</evidence>
<keyword evidence="7" id="KW-0067">ATP-binding</keyword>
<feature type="transmembrane region" description="Helical" evidence="9">
    <location>
        <begin position="66"/>
        <end position="87"/>
    </location>
</feature>
<reference evidence="12 13" key="1">
    <citation type="submission" date="2016-10" db="EMBL/GenBank/DDBJ databases">
        <authorList>
            <person name="Varghese N."/>
            <person name="Submissions S."/>
        </authorList>
    </citation>
    <scope>NUCLEOTIDE SEQUENCE [LARGE SCALE GENOMIC DNA]</scope>
    <source>
        <strain evidence="12 13">IAM 15147</strain>
    </source>
</reference>